<dbReference type="SUPFAM" id="SSF52540">
    <property type="entry name" value="P-loop containing nucleoside triphosphate hydrolases"/>
    <property type="match status" value="1"/>
</dbReference>
<sequence length="213" mass="24867">MIACTSPDDINAEETLNTLKYTNRARNIQNETIINRDPMSNEMLKMRQQLEHLQVTLCARTGGSSEEVRILKERIVWLEAANEDIFRELHEYRSRCSAIEQNEKDGYDGSTCTVKADTVKRSLPIADADYSMSDTTRDSRKIEEATKEWEHTFLQDSMDRELHELNKRLQQRESEMKLFGISDAEIPKQHFERKIMNWRIREPGPASEAKTKE</sequence>
<keyword evidence="5" id="KW-0175">Coiled coil</keyword>
<keyword evidence="10" id="KW-1185">Reference proteome</keyword>
<keyword evidence="3" id="KW-0547">Nucleotide-binding</keyword>
<comment type="caution">
    <text evidence="7">Lacks conserved residue(s) required for the propagation of feature annotation.</text>
</comment>
<dbReference type="InterPro" id="IPR027640">
    <property type="entry name" value="Kinesin-like_fam"/>
</dbReference>
<dbReference type="Proteomes" id="UP001367508">
    <property type="component" value="Unassembled WGS sequence"/>
</dbReference>
<dbReference type="GO" id="GO:0007018">
    <property type="term" value="P:microtubule-based movement"/>
    <property type="evidence" value="ECO:0007669"/>
    <property type="project" value="InterPro"/>
</dbReference>
<gene>
    <name evidence="9" type="ORF">VNO77_27205</name>
</gene>
<evidence type="ECO:0000256" key="3">
    <source>
        <dbReference type="ARBA" id="ARBA00022741"/>
    </source>
</evidence>
<proteinExistence type="inferred from homology"/>
<evidence type="ECO:0000256" key="4">
    <source>
        <dbReference type="ARBA" id="ARBA00022840"/>
    </source>
</evidence>
<comment type="subcellular location">
    <subcellularLocation>
        <location evidence="1">Cytoplasm</location>
    </subcellularLocation>
</comment>
<protein>
    <recommendedName>
        <fullName evidence="8">Kinesin motor domain-containing protein</fullName>
    </recommendedName>
</protein>
<dbReference type="InterPro" id="IPR027417">
    <property type="entry name" value="P-loop_NTPase"/>
</dbReference>
<dbReference type="PANTHER" id="PTHR47969">
    <property type="entry name" value="CHROMOSOME-ASSOCIATED KINESIN KIF4A-RELATED"/>
    <property type="match status" value="1"/>
</dbReference>
<dbReference type="GO" id="GO:0005737">
    <property type="term" value="C:cytoplasm"/>
    <property type="evidence" value="ECO:0007669"/>
    <property type="project" value="UniProtKB-SubCell"/>
</dbReference>
<keyword evidence="2" id="KW-0963">Cytoplasm</keyword>
<evidence type="ECO:0000256" key="6">
    <source>
        <dbReference type="ARBA" id="ARBA00023175"/>
    </source>
</evidence>
<dbReference type="Gene3D" id="3.40.850.10">
    <property type="entry name" value="Kinesin motor domain"/>
    <property type="match status" value="1"/>
</dbReference>
<evidence type="ECO:0000256" key="7">
    <source>
        <dbReference type="PROSITE-ProRule" id="PRU00283"/>
    </source>
</evidence>
<dbReference type="AlphaFoldDB" id="A0AAN9KTK9"/>
<dbReference type="GO" id="GO:0005524">
    <property type="term" value="F:ATP binding"/>
    <property type="evidence" value="ECO:0007669"/>
    <property type="project" value="UniProtKB-KW"/>
</dbReference>
<keyword evidence="6" id="KW-0505">Motor protein</keyword>
<dbReference type="GO" id="GO:0008017">
    <property type="term" value="F:microtubule binding"/>
    <property type="evidence" value="ECO:0007669"/>
    <property type="project" value="InterPro"/>
</dbReference>
<dbReference type="GO" id="GO:0005875">
    <property type="term" value="C:microtubule associated complex"/>
    <property type="evidence" value="ECO:0007669"/>
    <property type="project" value="TreeGrafter"/>
</dbReference>
<dbReference type="InterPro" id="IPR001752">
    <property type="entry name" value="Kinesin_motor_dom"/>
</dbReference>
<dbReference type="GO" id="GO:0051231">
    <property type="term" value="P:spindle elongation"/>
    <property type="evidence" value="ECO:0007669"/>
    <property type="project" value="TreeGrafter"/>
</dbReference>
<reference evidence="9 10" key="1">
    <citation type="submission" date="2024-01" db="EMBL/GenBank/DDBJ databases">
        <title>The genomes of 5 underutilized Papilionoideae crops provide insights into root nodulation and disease resistanc.</title>
        <authorList>
            <person name="Jiang F."/>
        </authorList>
    </citation>
    <scope>NUCLEOTIDE SEQUENCE [LARGE SCALE GENOMIC DNA]</scope>
    <source>
        <strain evidence="9">LVBAO_FW01</strain>
        <tissue evidence="9">Leaves</tissue>
    </source>
</reference>
<name>A0AAN9KTK9_CANGL</name>
<comment type="caution">
    <text evidence="9">The sequence shown here is derived from an EMBL/GenBank/DDBJ whole genome shotgun (WGS) entry which is preliminary data.</text>
</comment>
<evidence type="ECO:0000259" key="8">
    <source>
        <dbReference type="PROSITE" id="PS50067"/>
    </source>
</evidence>
<evidence type="ECO:0000313" key="10">
    <source>
        <dbReference type="Proteomes" id="UP001367508"/>
    </source>
</evidence>
<dbReference type="PANTHER" id="PTHR47969:SF15">
    <property type="entry name" value="CHROMOSOME-ASSOCIATED KINESIN KIF4A-RELATED"/>
    <property type="match status" value="1"/>
</dbReference>
<dbReference type="GO" id="GO:0007052">
    <property type="term" value="P:mitotic spindle organization"/>
    <property type="evidence" value="ECO:0007669"/>
    <property type="project" value="TreeGrafter"/>
</dbReference>
<evidence type="ECO:0000256" key="2">
    <source>
        <dbReference type="ARBA" id="ARBA00022490"/>
    </source>
</evidence>
<dbReference type="PROSITE" id="PS50067">
    <property type="entry name" value="KINESIN_MOTOR_2"/>
    <property type="match status" value="1"/>
</dbReference>
<feature type="domain" description="Kinesin motor" evidence="8">
    <location>
        <begin position="1"/>
        <end position="28"/>
    </location>
</feature>
<evidence type="ECO:0000313" key="9">
    <source>
        <dbReference type="EMBL" id="KAK7323715.1"/>
    </source>
</evidence>
<accession>A0AAN9KTK9</accession>
<comment type="similarity">
    <text evidence="7">Belongs to the TRAFAC class myosin-kinesin ATPase superfamily. Kinesin family.</text>
</comment>
<evidence type="ECO:0000256" key="1">
    <source>
        <dbReference type="ARBA" id="ARBA00004496"/>
    </source>
</evidence>
<organism evidence="9 10">
    <name type="scientific">Canavalia gladiata</name>
    <name type="common">Sword bean</name>
    <name type="synonym">Dolichos gladiatus</name>
    <dbReference type="NCBI Taxonomy" id="3824"/>
    <lineage>
        <taxon>Eukaryota</taxon>
        <taxon>Viridiplantae</taxon>
        <taxon>Streptophyta</taxon>
        <taxon>Embryophyta</taxon>
        <taxon>Tracheophyta</taxon>
        <taxon>Spermatophyta</taxon>
        <taxon>Magnoliopsida</taxon>
        <taxon>eudicotyledons</taxon>
        <taxon>Gunneridae</taxon>
        <taxon>Pentapetalae</taxon>
        <taxon>rosids</taxon>
        <taxon>fabids</taxon>
        <taxon>Fabales</taxon>
        <taxon>Fabaceae</taxon>
        <taxon>Papilionoideae</taxon>
        <taxon>50 kb inversion clade</taxon>
        <taxon>NPAAA clade</taxon>
        <taxon>indigoferoid/millettioid clade</taxon>
        <taxon>Phaseoleae</taxon>
        <taxon>Canavalia</taxon>
    </lineage>
</organism>
<dbReference type="InterPro" id="IPR036961">
    <property type="entry name" value="Kinesin_motor_dom_sf"/>
</dbReference>
<dbReference type="Pfam" id="PF25764">
    <property type="entry name" value="KIF21A_4th"/>
    <property type="match status" value="1"/>
</dbReference>
<keyword evidence="4" id="KW-0067">ATP-binding</keyword>
<evidence type="ECO:0000256" key="5">
    <source>
        <dbReference type="ARBA" id="ARBA00023054"/>
    </source>
</evidence>
<dbReference type="EMBL" id="JAYMYQ010000006">
    <property type="protein sequence ID" value="KAK7323715.1"/>
    <property type="molecule type" value="Genomic_DNA"/>
</dbReference>
<dbReference type="GO" id="GO:0003777">
    <property type="term" value="F:microtubule motor activity"/>
    <property type="evidence" value="ECO:0007669"/>
    <property type="project" value="InterPro"/>
</dbReference>